<proteinExistence type="predicted"/>
<evidence type="ECO:0000313" key="2">
    <source>
        <dbReference type="EMBL" id="MCZ8373084.1"/>
    </source>
</evidence>
<evidence type="ECO:0008006" key="4">
    <source>
        <dbReference type="Google" id="ProtNLM"/>
    </source>
</evidence>
<feature type="compositionally biased region" description="Basic and acidic residues" evidence="1">
    <location>
        <begin position="107"/>
        <end position="118"/>
    </location>
</feature>
<evidence type="ECO:0000256" key="1">
    <source>
        <dbReference type="SAM" id="MobiDB-lite"/>
    </source>
</evidence>
<reference evidence="2" key="1">
    <citation type="submission" date="2022-12" db="EMBL/GenBank/DDBJ databases">
        <title>Phocaeicola acetigenes sp. nov., isolated feces from a healthy human.</title>
        <authorList>
            <person name="Do H."/>
            <person name="Ha Y.B."/>
            <person name="Kim J.-S."/>
            <person name="Suh M.K."/>
            <person name="Kim H.S."/>
            <person name="Lee J.-S."/>
        </authorList>
    </citation>
    <scope>NUCLEOTIDE SEQUENCE</scope>
    <source>
        <strain evidence="2">KGMB11183</strain>
    </source>
</reference>
<dbReference type="RefSeq" id="WP_269878387.1">
    <property type="nucleotide sequence ID" value="NZ_JAPZVM010000009.1"/>
</dbReference>
<feature type="region of interest" description="Disordered" evidence="1">
    <location>
        <begin position="107"/>
        <end position="154"/>
    </location>
</feature>
<feature type="region of interest" description="Disordered" evidence="1">
    <location>
        <begin position="216"/>
        <end position="238"/>
    </location>
</feature>
<accession>A0ABT4PJ56</accession>
<name>A0ABT4PJ56_9BACT</name>
<organism evidence="2 3">
    <name type="scientific">Phocaeicola acetigenes</name>
    <dbReference type="NCBI Taxonomy" id="3016083"/>
    <lineage>
        <taxon>Bacteria</taxon>
        <taxon>Pseudomonadati</taxon>
        <taxon>Bacteroidota</taxon>
        <taxon>Bacteroidia</taxon>
        <taxon>Bacteroidales</taxon>
        <taxon>Bacteroidaceae</taxon>
        <taxon>Phocaeicola</taxon>
    </lineage>
</organism>
<keyword evidence="3" id="KW-1185">Reference proteome</keyword>
<feature type="compositionally biased region" description="Basic and acidic residues" evidence="1">
    <location>
        <begin position="216"/>
        <end position="227"/>
    </location>
</feature>
<protein>
    <recommendedName>
        <fullName evidence="4">Helix-turn-helix domain-containing protein</fullName>
    </recommendedName>
</protein>
<dbReference type="Proteomes" id="UP001141933">
    <property type="component" value="Unassembled WGS sequence"/>
</dbReference>
<sequence>MTYIELINNFWFLDEDWQFTCCETRLYFYLLKTANRLGWVDSWTRSDTKVSSDVGVSVNSMKNARNRLVQAGLIVFKAGGNGQRDKTKYQVVCDFRCQDLTPKLEPKVQPKLNPKLEPKVQPYNKTKNKTKNNNSGELFTREEEKPQKPKVQKPEFIPPTLEQVKAYFEGKLPDWEQQAEIFFYHFDALNWKNTNGAKIERWDSRANLWIIEKQLQDGKQSENRKGDNQSSTDAGTTGVLKAIEL</sequence>
<gene>
    <name evidence="2" type="ORF">O6P32_10255</name>
</gene>
<comment type="caution">
    <text evidence="2">The sequence shown here is derived from an EMBL/GenBank/DDBJ whole genome shotgun (WGS) entry which is preliminary data.</text>
</comment>
<evidence type="ECO:0000313" key="3">
    <source>
        <dbReference type="Proteomes" id="UP001141933"/>
    </source>
</evidence>
<dbReference type="EMBL" id="JAPZVM010000009">
    <property type="protein sequence ID" value="MCZ8373084.1"/>
    <property type="molecule type" value="Genomic_DNA"/>
</dbReference>